<comment type="caution">
    <text evidence="1">The sequence shown here is derived from an EMBL/GenBank/DDBJ whole genome shotgun (WGS) entry which is preliminary data.</text>
</comment>
<organism evidence="1">
    <name type="scientific">marine sediment metagenome</name>
    <dbReference type="NCBI Taxonomy" id="412755"/>
    <lineage>
        <taxon>unclassified sequences</taxon>
        <taxon>metagenomes</taxon>
        <taxon>ecological metagenomes</taxon>
    </lineage>
</organism>
<gene>
    <name evidence="1" type="ORF">LCGC14_2453710</name>
</gene>
<accession>A0A0F9E980</accession>
<reference evidence="1" key="1">
    <citation type="journal article" date="2015" name="Nature">
        <title>Complex archaea that bridge the gap between prokaryotes and eukaryotes.</title>
        <authorList>
            <person name="Spang A."/>
            <person name="Saw J.H."/>
            <person name="Jorgensen S.L."/>
            <person name="Zaremba-Niedzwiedzka K."/>
            <person name="Martijn J."/>
            <person name="Lind A.E."/>
            <person name="van Eijk R."/>
            <person name="Schleper C."/>
            <person name="Guy L."/>
            <person name="Ettema T.J."/>
        </authorList>
    </citation>
    <scope>NUCLEOTIDE SEQUENCE</scope>
</reference>
<name>A0A0F9E980_9ZZZZ</name>
<evidence type="ECO:0000313" key="1">
    <source>
        <dbReference type="EMBL" id="KKL20618.1"/>
    </source>
</evidence>
<proteinExistence type="predicted"/>
<sequence>MIECKWECSECGQTFADPAAGAKVGEAADGEYEWICHDCDAKLYPDG</sequence>
<dbReference type="AlphaFoldDB" id="A0A0F9E980"/>
<dbReference type="EMBL" id="LAZR01038030">
    <property type="protein sequence ID" value="KKL20618.1"/>
    <property type="molecule type" value="Genomic_DNA"/>
</dbReference>
<protein>
    <submittedName>
        <fullName evidence="1">Uncharacterized protein</fullName>
    </submittedName>
</protein>